<reference evidence="1 2" key="1">
    <citation type="submission" date="2020-02" db="EMBL/GenBank/DDBJ databases">
        <authorList>
            <person name="Li X.-J."/>
            <person name="Feng X.-M."/>
        </authorList>
    </citation>
    <scope>NUCLEOTIDE SEQUENCE [LARGE SCALE GENOMIC DNA]</scope>
    <source>
        <strain evidence="1 2">CGMCC 4.7225</strain>
    </source>
</reference>
<dbReference type="AlphaFoldDB" id="A0A6N9YN10"/>
<dbReference type="Proteomes" id="UP000469185">
    <property type="component" value="Unassembled WGS sequence"/>
</dbReference>
<keyword evidence="2" id="KW-1185">Reference proteome</keyword>
<sequence>MPQARSTKYPTLKLVRLGVSFKGGKAEVTAKQAAALRRLSPRFGITVEGGGLADAADKPLDKRTVAQLDEYAKEHGIDLGDAKTKAEMIAVIEKASEARSADEGTTPSGADS</sequence>
<comment type="caution">
    <text evidence="1">The sequence shown here is derived from an EMBL/GenBank/DDBJ whole genome shotgun (WGS) entry which is preliminary data.</text>
</comment>
<evidence type="ECO:0000313" key="2">
    <source>
        <dbReference type="Proteomes" id="UP000469185"/>
    </source>
</evidence>
<name>A0A6N9YN10_9ACTN</name>
<dbReference type="RefSeq" id="WP_163819240.1">
    <property type="nucleotide sequence ID" value="NZ_JAAGOB010000007.1"/>
</dbReference>
<evidence type="ECO:0008006" key="3">
    <source>
        <dbReference type="Google" id="ProtNLM"/>
    </source>
</evidence>
<gene>
    <name evidence="1" type="ORF">G1H11_14165</name>
</gene>
<protein>
    <recommendedName>
        <fullName evidence="3">Rho termination factor N-terminal domain-containing protein</fullName>
    </recommendedName>
</protein>
<dbReference type="EMBL" id="JAAGOB010000007">
    <property type="protein sequence ID" value="NED96451.1"/>
    <property type="molecule type" value="Genomic_DNA"/>
</dbReference>
<evidence type="ECO:0000313" key="1">
    <source>
        <dbReference type="EMBL" id="NED96451.1"/>
    </source>
</evidence>
<organism evidence="1 2">
    <name type="scientific">Phytoactinopolyspora alkaliphila</name>
    <dbReference type="NCBI Taxonomy" id="1783498"/>
    <lineage>
        <taxon>Bacteria</taxon>
        <taxon>Bacillati</taxon>
        <taxon>Actinomycetota</taxon>
        <taxon>Actinomycetes</taxon>
        <taxon>Jiangellales</taxon>
        <taxon>Jiangellaceae</taxon>
        <taxon>Phytoactinopolyspora</taxon>
    </lineage>
</organism>
<proteinExistence type="predicted"/>
<accession>A0A6N9YN10</accession>